<dbReference type="EMBL" id="CM011677">
    <property type="protein sequence ID" value="TMS20647.1"/>
    <property type="molecule type" value="Genomic_DNA"/>
</dbReference>
<keyword evidence="2" id="KW-1185">Reference proteome</keyword>
<accession>A0ACD3RM06</accession>
<proteinExistence type="predicted"/>
<gene>
    <name evidence="1" type="ORF">E3U43_007140</name>
</gene>
<name>A0ACD3RM06_LARCR</name>
<comment type="caution">
    <text evidence="1">The sequence shown here is derived from an EMBL/GenBank/DDBJ whole genome shotgun (WGS) entry which is preliminary data.</text>
</comment>
<reference evidence="1" key="1">
    <citation type="submission" date="2018-11" db="EMBL/GenBank/DDBJ databases">
        <title>The sequence and de novo assembly of Larimichthys crocea genome using PacBio and Hi-C technologies.</title>
        <authorList>
            <person name="Xu P."/>
            <person name="Chen B."/>
            <person name="Zhou Z."/>
            <person name="Ke Q."/>
            <person name="Wu Y."/>
            <person name="Bai H."/>
            <person name="Pu F."/>
        </authorList>
    </citation>
    <scope>NUCLEOTIDE SEQUENCE</scope>
    <source>
        <tissue evidence="1">Muscle</tissue>
    </source>
</reference>
<sequence>MKAALKKHSNDVDMTAMWLKNACLLHDLLTQHSPKQTLNSDELVPLTTDVSDLIRTLSDLCIQAYQQLLSITEKRLQNIIGTPTKKTMLMLLILSTPPLLSSHLVLSFSLSPCSVRERDHPRVCLPLR</sequence>
<evidence type="ECO:0000313" key="2">
    <source>
        <dbReference type="Proteomes" id="UP000793456"/>
    </source>
</evidence>
<evidence type="ECO:0000313" key="1">
    <source>
        <dbReference type="EMBL" id="TMS20647.1"/>
    </source>
</evidence>
<organism evidence="1 2">
    <name type="scientific">Larimichthys crocea</name>
    <name type="common">Large yellow croaker</name>
    <name type="synonym">Pseudosciaena crocea</name>
    <dbReference type="NCBI Taxonomy" id="215358"/>
    <lineage>
        <taxon>Eukaryota</taxon>
        <taxon>Metazoa</taxon>
        <taxon>Chordata</taxon>
        <taxon>Craniata</taxon>
        <taxon>Vertebrata</taxon>
        <taxon>Euteleostomi</taxon>
        <taxon>Actinopterygii</taxon>
        <taxon>Neopterygii</taxon>
        <taxon>Teleostei</taxon>
        <taxon>Neoteleostei</taxon>
        <taxon>Acanthomorphata</taxon>
        <taxon>Eupercaria</taxon>
        <taxon>Sciaenidae</taxon>
        <taxon>Larimichthys</taxon>
    </lineage>
</organism>
<protein>
    <submittedName>
        <fullName evidence="1">Uncharacterized protein</fullName>
    </submittedName>
</protein>
<dbReference type="Proteomes" id="UP000793456">
    <property type="component" value="Chromosome IV"/>
</dbReference>